<feature type="non-terminal residue" evidence="1">
    <location>
        <position position="1"/>
    </location>
</feature>
<organism evidence="1">
    <name type="scientific">marine metagenome</name>
    <dbReference type="NCBI Taxonomy" id="408172"/>
    <lineage>
        <taxon>unclassified sequences</taxon>
        <taxon>metagenomes</taxon>
        <taxon>ecological metagenomes</taxon>
    </lineage>
</organism>
<proteinExistence type="predicted"/>
<gene>
    <name evidence="1" type="ORF">METZ01_LOCUS317016</name>
</gene>
<dbReference type="AlphaFoldDB" id="A0A382NWQ4"/>
<reference evidence="1" key="1">
    <citation type="submission" date="2018-05" db="EMBL/GenBank/DDBJ databases">
        <authorList>
            <person name="Lanie J.A."/>
            <person name="Ng W.-L."/>
            <person name="Kazmierczak K.M."/>
            <person name="Andrzejewski T.M."/>
            <person name="Davidsen T.M."/>
            <person name="Wayne K.J."/>
            <person name="Tettelin H."/>
            <person name="Glass J.I."/>
            <person name="Rusch D."/>
            <person name="Podicherti R."/>
            <person name="Tsui H.-C.T."/>
            <person name="Winkler M.E."/>
        </authorList>
    </citation>
    <scope>NUCLEOTIDE SEQUENCE</scope>
</reference>
<sequence length="255" mass="29754">VNTIKRNLITFLAILMAVPTFIAAQDSPIIIRVRYITVKDGMSDEFIEAAGKKTRRFNSKEGSRRFFTWEIMDGPRQGQFVRGQAGTTWSDFDSPPPQKQLDYWMKNVNPYIKEQGNMETWRYDPELSYNGRGENAPPSNFARQRFSHVKPGMWGKYMELRRNIKEVHEAKKTDALFNVFSLVSGGSRDTWLNSTGFYEWADLERTGFVTMYEEVHGKGSWNEFSKLVEETMVANPWSRRTEFWRYVKEASSPPR</sequence>
<dbReference type="EMBL" id="UINC01102492">
    <property type="protein sequence ID" value="SVC64162.1"/>
    <property type="molecule type" value="Genomic_DNA"/>
</dbReference>
<protein>
    <recommendedName>
        <fullName evidence="2">NIPSNAP domain-containing protein</fullName>
    </recommendedName>
</protein>
<accession>A0A382NWQ4</accession>
<evidence type="ECO:0008006" key="2">
    <source>
        <dbReference type="Google" id="ProtNLM"/>
    </source>
</evidence>
<evidence type="ECO:0000313" key="1">
    <source>
        <dbReference type="EMBL" id="SVC64162.1"/>
    </source>
</evidence>
<name>A0A382NWQ4_9ZZZZ</name>